<reference evidence="2 3" key="1">
    <citation type="submission" date="2016-11" db="EMBL/GenBank/DDBJ databases">
        <authorList>
            <person name="Jaros S."/>
            <person name="Januszkiewicz K."/>
            <person name="Wedrychowicz H."/>
        </authorList>
    </citation>
    <scope>NUCLEOTIDE SEQUENCE [LARGE SCALE GENOMIC DNA]</scope>
    <source>
        <strain evidence="2 3">DSM 17459</strain>
    </source>
</reference>
<dbReference type="RefSeq" id="WP_072853902.1">
    <property type="nucleotide sequence ID" value="NZ_FQVI01000023.1"/>
</dbReference>
<name>A0A1M5AZW2_9CLOT</name>
<evidence type="ECO:0000256" key="1">
    <source>
        <dbReference type="SAM" id="Phobius"/>
    </source>
</evidence>
<organism evidence="2 3">
    <name type="scientific">Lactonifactor longoviformis DSM 17459</name>
    <dbReference type="NCBI Taxonomy" id="1122155"/>
    <lineage>
        <taxon>Bacteria</taxon>
        <taxon>Bacillati</taxon>
        <taxon>Bacillota</taxon>
        <taxon>Clostridia</taxon>
        <taxon>Eubacteriales</taxon>
        <taxon>Clostridiaceae</taxon>
        <taxon>Lactonifactor</taxon>
    </lineage>
</organism>
<keyword evidence="1" id="KW-1133">Transmembrane helix</keyword>
<sequence>MKELFACADQYVQESDWKDLALIKFCLCSIGVMIGLAIPKERKKLPLLLAAAVFVVTYIPLMMKLIKIIIQRREQA</sequence>
<accession>A0A1M5AZW2</accession>
<keyword evidence="1" id="KW-0472">Membrane</keyword>
<dbReference type="EMBL" id="FQVI01000023">
    <property type="protein sequence ID" value="SHF35804.1"/>
    <property type="molecule type" value="Genomic_DNA"/>
</dbReference>
<feature type="transmembrane region" description="Helical" evidence="1">
    <location>
        <begin position="21"/>
        <end position="39"/>
    </location>
</feature>
<evidence type="ECO:0000313" key="2">
    <source>
        <dbReference type="EMBL" id="SHF35804.1"/>
    </source>
</evidence>
<dbReference type="AlphaFoldDB" id="A0A1M5AZW2"/>
<dbReference type="OrthoDB" id="1852077at2"/>
<keyword evidence="1" id="KW-0812">Transmembrane</keyword>
<feature type="transmembrane region" description="Helical" evidence="1">
    <location>
        <begin position="45"/>
        <end position="63"/>
    </location>
</feature>
<proteinExistence type="predicted"/>
<evidence type="ECO:0000313" key="3">
    <source>
        <dbReference type="Proteomes" id="UP000184245"/>
    </source>
</evidence>
<protein>
    <recommendedName>
        <fullName evidence="4">Permease of phosphate ABC transporter</fullName>
    </recommendedName>
</protein>
<dbReference type="Proteomes" id="UP000184245">
    <property type="component" value="Unassembled WGS sequence"/>
</dbReference>
<gene>
    <name evidence="2" type="ORF">SAMN02745158_03413</name>
</gene>
<evidence type="ECO:0008006" key="4">
    <source>
        <dbReference type="Google" id="ProtNLM"/>
    </source>
</evidence>
<keyword evidence="3" id="KW-1185">Reference proteome</keyword>